<evidence type="ECO:0000256" key="12">
    <source>
        <dbReference type="ARBA" id="ARBA00023242"/>
    </source>
</evidence>
<dbReference type="InterPro" id="IPR041677">
    <property type="entry name" value="DNA2/NAM7_AAA_11"/>
</dbReference>
<dbReference type="GO" id="GO:0005654">
    <property type="term" value="C:nucleoplasm"/>
    <property type="evidence" value="ECO:0007669"/>
    <property type="project" value="UniProtKB-SubCell"/>
</dbReference>
<comment type="similarity">
    <text evidence="15">Belongs to the CWF11 family.</text>
</comment>
<keyword evidence="4" id="KW-0747">Spliceosome</keyword>
<evidence type="ECO:0000256" key="13">
    <source>
        <dbReference type="ARBA" id="ARBA00047984"/>
    </source>
</evidence>
<comment type="function">
    <text evidence="14">Involved in pre-mRNA splicing as component of the spliceosome. Intron-binding spliceosomal protein required to link pre-mRNA splicing and snoRNP (small nucleolar ribonucleoprotein) biogenesis. Plays a key role in position-dependent assembly of intron-encoded box C/D small snoRNP, splicing being required for snoRNP assembly. May act by helping the folding of the snoRNA sequence. Binds to intron of pre-mRNAs in a sequence-independent manner, contacting the region between snoRNA and the branchpoint of introns (40 nucleotides upstream of the branchpoint) during the late stages of splicing. Has ATP-dependent RNA helicase activity and can unwind double-stranded RNA molecules with a 3' overhang (in vitro).</text>
</comment>
<keyword evidence="6" id="KW-0378">Hydrolase</keyword>
<dbReference type="Pfam" id="PF21144">
    <property type="entry name" value="Aquarius_N_3rd"/>
    <property type="match status" value="1"/>
</dbReference>
<evidence type="ECO:0000256" key="9">
    <source>
        <dbReference type="ARBA" id="ARBA00022884"/>
    </source>
</evidence>
<evidence type="ECO:0000256" key="2">
    <source>
        <dbReference type="ARBA" id="ARBA00012552"/>
    </source>
</evidence>
<dbReference type="InterPro" id="IPR048966">
    <property type="entry name" value="Aquarius_b-barrel"/>
</dbReference>
<feature type="domain" description="DNA2/NAM7 helicase-like C-terminal" evidence="21">
    <location>
        <begin position="649"/>
        <end position="839"/>
    </location>
</feature>
<evidence type="ECO:0000256" key="18">
    <source>
        <dbReference type="ARBA" id="ARBA00083796"/>
    </source>
</evidence>
<dbReference type="GO" id="GO:0071013">
    <property type="term" value="C:catalytic step 2 spliceosome"/>
    <property type="evidence" value="ECO:0007669"/>
    <property type="project" value="TreeGrafter"/>
</dbReference>
<keyword evidence="11" id="KW-0508">mRNA splicing</keyword>
<evidence type="ECO:0000256" key="7">
    <source>
        <dbReference type="ARBA" id="ARBA00022806"/>
    </source>
</evidence>
<dbReference type="Pfam" id="PF13086">
    <property type="entry name" value="AAA_11"/>
    <property type="match status" value="1"/>
</dbReference>
<dbReference type="CDD" id="cd18808">
    <property type="entry name" value="SF1_C_Upf1"/>
    <property type="match status" value="1"/>
</dbReference>
<dbReference type="GO" id="GO:0003729">
    <property type="term" value="F:mRNA binding"/>
    <property type="evidence" value="ECO:0007669"/>
    <property type="project" value="TreeGrafter"/>
</dbReference>
<keyword evidence="5" id="KW-0547">Nucleotide-binding</keyword>
<evidence type="ECO:0000256" key="16">
    <source>
        <dbReference type="ARBA" id="ARBA00063921"/>
    </source>
</evidence>
<evidence type="ECO:0000256" key="3">
    <source>
        <dbReference type="ARBA" id="ARBA00022664"/>
    </source>
</evidence>
<evidence type="ECO:0000259" key="22">
    <source>
        <dbReference type="Pfam" id="PF21143"/>
    </source>
</evidence>
<dbReference type="InterPro" id="IPR048967">
    <property type="entry name" value="Aquarius_insert"/>
</dbReference>
<dbReference type="InterPro" id="IPR045055">
    <property type="entry name" value="DNA2/NAM7-like"/>
</dbReference>
<dbReference type="InterPro" id="IPR027417">
    <property type="entry name" value="P-loop_NTPase"/>
</dbReference>
<dbReference type="Pfam" id="PF13087">
    <property type="entry name" value="AAA_12"/>
    <property type="match status" value="1"/>
</dbReference>
<evidence type="ECO:0000256" key="19">
    <source>
        <dbReference type="SAM" id="MobiDB-lite"/>
    </source>
</evidence>
<keyword evidence="25" id="KW-1185">Reference proteome</keyword>
<evidence type="ECO:0000256" key="6">
    <source>
        <dbReference type="ARBA" id="ARBA00022801"/>
    </source>
</evidence>
<feature type="region of interest" description="Disordered" evidence="19">
    <location>
        <begin position="919"/>
        <end position="976"/>
    </location>
</feature>
<comment type="subcellular location">
    <subcellularLocation>
        <location evidence="1">Nucleus</location>
        <location evidence="1">Nucleoplasm</location>
    </subcellularLocation>
</comment>
<evidence type="ECO:0000256" key="1">
    <source>
        <dbReference type="ARBA" id="ARBA00004642"/>
    </source>
</evidence>
<dbReference type="GO" id="GO:0005524">
    <property type="term" value="F:ATP binding"/>
    <property type="evidence" value="ECO:0007669"/>
    <property type="project" value="UniProtKB-KW"/>
</dbReference>
<evidence type="ECO:0000256" key="14">
    <source>
        <dbReference type="ARBA" id="ARBA00057313"/>
    </source>
</evidence>
<feature type="domain" description="DNA2/NAM7 helicase helicase" evidence="20">
    <location>
        <begin position="340"/>
        <end position="640"/>
    </location>
</feature>
<gene>
    <name evidence="24" type="primary">AQR</name>
    <name evidence="24" type="ORF">EVAR_74725_1</name>
</gene>
<evidence type="ECO:0000259" key="23">
    <source>
        <dbReference type="Pfam" id="PF21144"/>
    </source>
</evidence>
<evidence type="ECO:0000256" key="17">
    <source>
        <dbReference type="ARBA" id="ARBA00069875"/>
    </source>
</evidence>
<dbReference type="STRING" id="151549.A0A4C1SPN1"/>
<keyword evidence="10" id="KW-0007">Acetylation</keyword>
<name>A0A4C1SPN1_EUMVA</name>
<evidence type="ECO:0000256" key="11">
    <source>
        <dbReference type="ARBA" id="ARBA00023187"/>
    </source>
</evidence>
<dbReference type="Pfam" id="PF21143">
    <property type="entry name" value="Aquarius_N_2nd"/>
    <property type="match status" value="1"/>
</dbReference>
<dbReference type="CDD" id="cd17935">
    <property type="entry name" value="EEXXQc_AQR"/>
    <property type="match status" value="1"/>
</dbReference>
<evidence type="ECO:0000259" key="21">
    <source>
        <dbReference type="Pfam" id="PF13087"/>
    </source>
</evidence>
<dbReference type="PANTHER" id="PTHR10887">
    <property type="entry name" value="DNA2/NAM7 HELICASE FAMILY"/>
    <property type="match status" value="1"/>
</dbReference>
<protein>
    <recommendedName>
        <fullName evidence="17">RNA helicase aquarius</fullName>
        <ecNumber evidence="2">3.6.4.13</ecNumber>
    </recommendedName>
    <alternativeName>
        <fullName evidence="18">Intron-binding protein of 160 kDa</fullName>
    </alternativeName>
</protein>
<sequence>MIPLGLQVSMVRDGLLLDEIRQDIEDAVYRLAPWRSEDGSVYFGGWARMAHPIESFAVVEVAKPNIGERAPSRVRADVTVTLSVRNEIKHEWESLRKHDVCFLITVRPTQPIGTKYDYRRSMVDQAGVAYVRGCEVEGMLDATGRVIEEGPEPKPELPGDQRTFRLLLDPNQYGLDLDKASKGKEDVYETFNIVMRRKPKENNFKAVLETIRELMNTECVVPEWLHDIVLGYGDPGQAHYTRMPNEIATLDFNDTFLDMDHLRNSFPGYEIKVQTDDPRKLVRPFKLTFENVLRKQQLGDDAMDEDQERKVIVVEPHVQPRRGPYLYNEPKKNSVLFTPTQIEAIRSGMQPGLTLVVGPPGTGKTDVAVQIISNLYHNFPWQRTLVVTHSNQALNQLFEKVAELDVDERHLLRLGHGEEALQTDKDFSRYGRVNYVLAKRLELLDAVARLQRTLDAGGSDAGATCELAHHFHVYHVRPRWQEFCKACEDDKSKSTETISKGFPFYEFFDDAPKPLFPGLNHEADMEVARSCYRYIERIFEELEEFRAFELLRSGLDRSKYLLVKEAKIIAMTCTHAALKRSELVQMGFKYDNILMEESAQILEIETFIPLLLQNPQDGRSRLKRWIMIGDHHQLPPVVKNMAFQKYSNMEQSLFTRMVRLGVPYVELDAQGRARPSICNLYRWRYRALGDLGHVTRLPEYRAANAGFRHDFQLINVEDFNNAGETEPSPYFYQNLAEAEYVVAVFMYMRLLGWPSERVSILTTYNGQKHLIRDVIDKRCADNPLIGRPHKVTTVDKYQGQQNDIALVSLVRTRAVGHVRDLRRLVVAASRARLGLYIFARVQLFRNCFELQPTFNQLVERPLELELVPGERYPAQRLVAAVVPEALVLRVRDMPHMAQYVYDLYLEKVQDCKAQYEQTRSEWSAPGTESAARSHEPERFVPTHPGAAADSEDEEETPQGKQSFQPTEIVNEIEDAQ</sequence>
<evidence type="ECO:0000259" key="20">
    <source>
        <dbReference type="Pfam" id="PF13086"/>
    </source>
</evidence>
<evidence type="ECO:0000256" key="5">
    <source>
        <dbReference type="ARBA" id="ARBA00022741"/>
    </source>
</evidence>
<dbReference type="GO" id="GO:0006397">
    <property type="term" value="P:mRNA processing"/>
    <property type="evidence" value="ECO:0007669"/>
    <property type="project" value="UniProtKB-KW"/>
</dbReference>
<comment type="catalytic activity">
    <reaction evidence="13">
        <text>ATP + H2O = ADP + phosphate + H(+)</text>
        <dbReference type="Rhea" id="RHEA:13065"/>
        <dbReference type="ChEBI" id="CHEBI:15377"/>
        <dbReference type="ChEBI" id="CHEBI:15378"/>
        <dbReference type="ChEBI" id="CHEBI:30616"/>
        <dbReference type="ChEBI" id="CHEBI:43474"/>
        <dbReference type="ChEBI" id="CHEBI:456216"/>
        <dbReference type="EC" id="3.6.4.13"/>
    </reaction>
</comment>
<dbReference type="GO" id="GO:0016787">
    <property type="term" value="F:hydrolase activity"/>
    <property type="evidence" value="ECO:0007669"/>
    <property type="project" value="UniProtKB-KW"/>
</dbReference>
<feature type="compositionally biased region" description="Polar residues" evidence="19">
    <location>
        <begin position="958"/>
        <end position="967"/>
    </location>
</feature>
<feature type="domain" description="RNA helicase aquarius beta-barrel" evidence="22">
    <location>
        <begin position="33"/>
        <end position="197"/>
    </location>
</feature>
<dbReference type="EC" id="3.6.4.13" evidence="2"/>
<evidence type="ECO:0000256" key="8">
    <source>
        <dbReference type="ARBA" id="ARBA00022840"/>
    </source>
</evidence>
<comment type="caution">
    <text evidence="24">The sequence shown here is derived from an EMBL/GenBank/DDBJ whole genome shotgun (WGS) entry which is preliminary data.</text>
</comment>
<organism evidence="24 25">
    <name type="scientific">Eumeta variegata</name>
    <name type="common">Bagworm moth</name>
    <name type="synonym">Eumeta japonica</name>
    <dbReference type="NCBI Taxonomy" id="151549"/>
    <lineage>
        <taxon>Eukaryota</taxon>
        <taxon>Metazoa</taxon>
        <taxon>Ecdysozoa</taxon>
        <taxon>Arthropoda</taxon>
        <taxon>Hexapoda</taxon>
        <taxon>Insecta</taxon>
        <taxon>Pterygota</taxon>
        <taxon>Neoptera</taxon>
        <taxon>Endopterygota</taxon>
        <taxon>Lepidoptera</taxon>
        <taxon>Glossata</taxon>
        <taxon>Ditrysia</taxon>
        <taxon>Tineoidea</taxon>
        <taxon>Psychidae</taxon>
        <taxon>Oiketicinae</taxon>
        <taxon>Eumeta</taxon>
    </lineage>
</organism>
<accession>A0A4C1SPN1</accession>
<dbReference type="GO" id="GO:0008380">
    <property type="term" value="P:RNA splicing"/>
    <property type="evidence" value="ECO:0007669"/>
    <property type="project" value="UniProtKB-KW"/>
</dbReference>
<keyword evidence="9" id="KW-0694">RNA-binding</keyword>
<keyword evidence="3" id="KW-0507">mRNA processing</keyword>
<dbReference type="OrthoDB" id="1879at2759"/>
<evidence type="ECO:0000256" key="10">
    <source>
        <dbReference type="ARBA" id="ARBA00022990"/>
    </source>
</evidence>
<evidence type="ECO:0000256" key="15">
    <source>
        <dbReference type="ARBA" id="ARBA00061244"/>
    </source>
</evidence>
<dbReference type="SUPFAM" id="SSF52540">
    <property type="entry name" value="P-loop containing nucleoside triphosphate hydrolases"/>
    <property type="match status" value="1"/>
</dbReference>
<evidence type="ECO:0000256" key="4">
    <source>
        <dbReference type="ARBA" id="ARBA00022728"/>
    </source>
</evidence>
<reference evidence="24 25" key="1">
    <citation type="journal article" date="2019" name="Commun. Biol.">
        <title>The bagworm genome reveals a unique fibroin gene that provides high tensile strength.</title>
        <authorList>
            <person name="Kono N."/>
            <person name="Nakamura H."/>
            <person name="Ohtoshi R."/>
            <person name="Tomita M."/>
            <person name="Numata K."/>
            <person name="Arakawa K."/>
        </authorList>
    </citation>
    <scope>NUCLEOTIDE SEQUENCE [LARGE SCALE GENOMIC DNA]</scope>
</reference>
<feature type="compositionally biased region" description="Basic and acidic residues" evidence="19">
    <location>
        <begin position="931"/>
        <end position="940"/>
    </location>
</feature>
<dbReference type="Gene3D" id="3.40.50.300">
    <property type="entry name" value="P-loop containing nucleotide triphosphate hydrolases"/>
    <property type="match status" value="2"/>
</dbReference>
<evidence type="ECO:0000313" key="24">
    <source>
        <dbReference type="EMBL" id="GBP03924.1"/>
    </source>
</evidence>
<dbReference type="EMBL" id="BGZK01000012">
    <property type="protein sequence ID" value="GBP03924.1"/>
    <property type="molecule type" value="Genomic_DNA"/>
</dbReference>
<dbReference type="AlphaFoldDB" id="A0A4C1SPN1"/>
<keyword evidence="8" id="KW-0067">ATP-binding</keyword>
<dbReference type="InterPro" id="IPR041679">
    <property type="entry name" value="DNA2/NAM7-like_C"/>
</dbReference>
<dbReference type="InterPro" id="IPR047187">
    <property type="entry name" value="SF1_C_Upf1"/>
</dbReference>
<proteinExistence type="inferred from homology"/>
<evidence type="ECO:0000313" key="25">
    <source>
        <dbReference type="Proteomes" id="UP000299102"/>
    </source>
</evidence>
<keyword evidence="12" id="KW-0539">Nucleus</keyword>
<dbReference type="Proteomes" id="UP000299102">
    <property type="component" value="Unassembled WGS sequence"/>
</dbReference>
<feature type="domain" description="RNA helicase aquarius insertion" evidence="23">
    <location>
        <begin position="245"/>
        <end position="328"/>
    </location>
</feature>
<dbReference type="PANTHER" id="PTHR10887:SF5">
    <property type="entry name" value="RNA HELICASE AQUARIUS"/>
    <property type="match status" value="1"/>
</dbReference>
<comment type="subunit">
    <text evidence="16">Identified in the spliceosome C complex. Component of the XAB2 complex, a multimeric protein complex composed of XAB2, PRPF19, AQR, ZNF830, ISY1, and PPIE. Identified in a pentameric intron-binding (IB) complex composed of AQR, XAB2, ISY1, ZNF830 and PPIE that is incorporated into the spliceosome as a preassembled complex. The IB complex does not contain PRPF19. Within the spliceosome, interacts with SNRPA1, SF3B1, SF3B3, SF3A1 and SF3A2.</text>
</comment>
<dbReference type="FunFam" id="3.40.50.300:FF:000396">
    <property type="entry name" value="RNA helicase aquarius"/>
    <property type="match status" value="1"/>
</dbReference>
<dbReference type="GO" id="GO:0003724">
    <property type="term" value="F:RNA helicase activity"/>
    <property type="evidence" value="ECO:0007669"/>
    <property type="project" value="UniProtKB-EC"/>
</dbReference>
<keyword evidence="7 24" id="KW-0347">Helicase</keyword>